<keyword evidence="2" id="KW-0813">Transport</keyword>
<dbReference type="RefSeq" id="WP_204132324.1">
    <property type="nucleotide sequence ID" value="NZ_JAFDVD010000017.1"/>
</dbReference>
<name>A0ABS2CPU9_9MICO</name>
<dbReference type="CDD" id="cd06173">
    <property type="entry name" value="MFS_MefA_like"/>
    <property type="match status" value="1"/>
</dbReference>
<accession>A0ABS2CPU9</accession>
<dbReference type="InterPro" id="IPR036259">
    <property type="entry name" value="MFS_trans_sf"/>
</dbReference>
<keyword evidence="9" id="KW-1185">Reference proteome</keyword>
<reference evidence="8" key="1">
    <citation type="submission" date="2021-02" db="EMBL/GenBank/DDBJ databases">
        <title>Phycicoccus sp. MQZ13P-5T, whole genome shotgun sequence.</title>
        <authorList>
            <person name="Tuo L."/>
        </authorList>
    </citation>
    <scope>NUCLEOTIDE SEQUENCE</scope>
    <source>
        <strain evidence="8">MQZ13P-5</strain>
    </source>
</reference>
<gene>
    <name evidence="8" type="ORF">JQN70_15820</name>
</gene>
<keyword evidence="4 7" id="KW-0812">Transmembrane</keyword>
<evidence type="ECO:0000256" key="1">
    <source>
        <dbReference type="ARBA" id="ARBA00004651"/>
    </source>
</evidence>
<feature type="transmembrane region" description="Helical" evidence="7">
    <location>
        <begin position="48"/>
        <end position="67"/>
    </location>
</feature>
<dbReference type="Proteomes" id="UP001430172">
    <property type="component" value="Unassembled WGS sequence"/>
</dbReference>
<feature type="transmembrane region" description="Helical" evidence="7">
    <location>
        <begin position="358"/>
        <end position="378"/>
    </location>
</feature>
<keyword evidence="3" id="KW-1003">Cell membrane</keyword>
<feature type="transmembrane region" description="Helical" evidence="7">
    <location>
        <begin position="262"/>
        <end position="282"/>
    </location>
</feature>
<evidence type="ECO:0000256" key="2">
    <source>
        <dbReference type="ARBA" id="ARBA00022448"/>
    </source>
</evidence>
<feature type="transmembrane region" description="Helical" evidence="7">
    <location>
        <begin position="146"/>
        <end position="167"/>
    </location>
</feature>
<feature type="transmembrane region" description="Helical" evidence="7">
    <location>
        <begin position="18"/>
        <end position="42"/>
    </location>
</feature>
<dbReference type="Pfam" id="PF05977">
    <property type="entry name" value="MFS_3"/>
    <property type="match status" value="1"/>
</dbReference>
<dbReference type="PANTHER" id="PTHR23513:SF6">
    <property type="entry name" value="MAJOR FACILITATOR SUPERFAMILY ASSOCIATED DOMAIN-CONTAINING PROTEIN"/>
    <property type="match status" value="1"/>
</dbReference>
<evidence type="ECO:0000313" key="9">
    <source>
        <dbReference type="Proteomes" id="UP001430172"/>
    </source>
</evidence>
<dbReference type="Gene3D" id="1.20.1250.20">
    <property type="entry name" value="MFS general substrate transporter like domains"/>
    <property type="match status" value="1"/>
</dbReference>
<feature type="transmembrane region" description="Helical" evidence="7">
    <location>
        <begin position="109"/>
        <end position="134"/>
    </location>
</feature>
<evidence type="ECO:0000313" key="8">
    <source>
        <dbReference type="EMBL" id="MBM6401865.1"/>
    </source>
</evidence>
<evidence type="ECO:0000256" key="3">
    <source>
        <dbReference type="ARBA" id="ARBA00022475"/>
    </source>
</evidence>
<dbReference type="EMBL" id="JAFDVD010000017">
    <property type="protein sequence ID" value="MBM6401865.1"/>
    <property type="molecule type" value="Genomic_DNA"/>
</dbReference>
<feature type="transmembrane region" description="Helical" evidence="7">
    <location>
        <begin position="294"/>
        <end position="310"/>
    </location>
</feature>
<keyword evidence="5 7" id="KW-1133">Transmembrane helix</keyword>
<feature type="transmembrane region" description="Helical" evidence="7">
    <location>
        <begin position="384"/>
        <end position="401"/>
    </location>
</feature>
<feature type="transmembrane region" description="Helical" evidence="7">
    <location>
        <begin position="316"/>
        <end position="337"/>
    </location>
</feature>
<keyword evidence="6 7" id="KW-0472">Membrane</keyword>
<evidence type="ECO:0000256" key="5">
    <source>
        <dbReference type="ARBA" id="ARBA00022989"/>
    </source>
</evidence>
<comment type="caution">
    <text evidence="8">The sequence shown here is derived from an EMBL/GenBank/DDBJ whole genome shotgun (WGS) entry which is preliminary data.</text>
</comment>
<protein>
    <submittedName>
        <fullName evidence="8">MFS transporter</fullName>
    </submittedName>
</protein>
<evidence type="ECO:0000256" key="6">
    <source>
        <dbReference type="ARBA" id="ARBA00023136"/>
    </source>
</evidence>
<evidence type="ECO:0000256" key="7">
    <source>
        <dbReference type="SAM" id="Phobius"/>
    </source>
</evidence>
<dbReference type="PANTHER" id="PTHR23513">
    <property type="entry name" value="INTEGRAL MEMBRANE EFFLUX PROTEIN-RELATED"/>
    <property type="match status" value="1"/>
</dbReference>
<sequence length="417" mass="43192">MTTTPAPLRADRDFRRFWLARQVSIAGTLVTAVALPVLVYRLSGSPSLTALVTLVEGLPYLLFGLVSGALSDRLDRRRVMVVADLVSALAIGSVPLAHELGVLTVAHALLAGFLAQASFVFFDGAAFGALPSIVGRERLGAANAAIWGFGSLLDLGMPMLTGVLLALMHPALLLGVDALSFAASAACVIGITVRLNAVRDLPPLSAAALVGEVRDGLRYLVGHAGVRSQTAIGFLQSLSGAGFMALSVPFADRILGVGTSGWRFGLLFATWGVGGILAALVTPRLHRRMPTSRVTLLALPVSAASGLVVVTTSSWVVAVTVMALWGVSYQSVVLTSITYRQQVTPEHLLGRVNTAGRMLSFGVGWTTGALGAGAAAGLLGTRGALVTVVSVGVLAAVFGWLSPLRTLERDGVREAVA</sequence>
<evidence type="ECO:0000256" key="4">
    <source>
        <dbReference type="ARBA" id="ARBA00022692"/>
    </source>
</evidence>
<feature type="transmembrane region" description="Helical" evidence="7">
    <location>
        <begin position="173"/>
        <end position="193"/>
    </location>
</feature>
<comment type="subcellular location">
    <subcellularLocation>
        <location evidence="1">Cell membrane</location>
        <topology evidence="1">Multi-pass membrane protein</topology>
    </subcellularLocation>
</comment>
<organism evidence="8 9">
    <name type="scientific">Phycicoccus sonneratiae</name>
    <dbReference type="NCBI Taxonomy" id="2807628"/>
    <lineage>
        <taxon>Bacteria</taxon>
        <taxon>Bacillati</taxon>
        <taxon>Actinomycetota</taxon>
        <taxon>Actinomycetes</taxon>
        <taxon>Micrococcales</taxon>
        <taxon>Intrasporangiaceae</taxon>
        <taxon>Phycicoccus</taxon>
    </lineage>
</organism>
<proteinExistence type="predicted"/>
<dbReference type="SUPFAM" id="SSF103473">
    <property type="entry name" value="MFS general substrate transporter"/>
    <property type="match status" value="1"/>
</dbReference>
<dbReference type="InterPro" id="IPR010290">
    <property type="entry name" value="TM_effector"/>
</dbReference>